<evidence type="ECO:0000313" key="1">
    <source>
        <dbReference type="EMBL" id="RHY53383.1"/>
    </source>
</evidence>
<accession>A0A3R7A6X0</accession>
<dbReference type="Proteomes" id="UP000283543">
    <property type="component" value="Unassembled WGS sequence"/>
</dbReference>
<evidence type="ECO:0000313" key="2">
    <source>
        <dbReference type="Proteomes" id="UP000283543"/>
    </source>
</evidence>
<dbReference type="EMBL" id="QUTB01005782">
    <property type="protein sequence ID" value="RHY53383.1"/>
    <property type="molecule type" value="Genomic_DNA"/>
</dbReference>
<gene>
    <name evidence="1" type="ORF">DYB34_011072</name>
</gene>
<dbReference type="AlphaFoldDB" id="A0A3R7A6X0"/>
<reference evidence="1 2" key="1">
    <citation type="submission" date="2018-08" db="EMBL/GenBank/DDBJ databases">
        <title>Aphanomyces genome sequencing and annotation.</title>
        <authorList>
            <person name="Minardi D."/>
            <person name="Oidtmann B."/>
            <person name="Van Der Giezen M."/>
            <person name="Studholme D.J."/>
        </authorList>
    </citation>
    <scope>NUCLEOTIDE SEQUENCE [LARGE SCALE GENOMIC DNA]</scope>
    <source>
        <strain evidence="1 2">Si</strain>
    </source>
</reference>
<comment type="caution">
    <text evidence="1">The sequence shown here is derived from an EMBL/GenBank/DDBJ whole genome shotgun (WGS) entry which is preliminary data.</text>
</comment>
<proteinExistence type="predicted"/>
<protein>
    <submittedName>
        <fullName evidence="1">Uncharacterized protein</fullName>
    </submittedName>
</protein>
<organism evidence="1 2">
    <name type="scientific">Aphanomyces astaci</name>
    <name type="common">Crayfish plague agent</name>
    <dbReference type="NCBI Taxonomy" id="112090"/>
    <lineage>
        <taxon>Eukaryota</taxon>
        <taxon>Sar</taxon>
        <taxon>Stramenopiles</taxon>
        <taxon>Oomycota</taxon>
        <taxon>Saprolegniomycetes</taxon>
        <taxon>Saprolegniales</taxon>
        <taxon>Verrucalvaceae</taxon>
        <taxon>Aphanomyces</taxon>
    </lineage>
</organism>
<sequence>MMKAPKLTLGRPTIILSNSGVLPKLQTQYGDHIKVSHAHVTSNQLYSFPKVSASTMGGVLTLNFDGVAPIIRPTDLAMLQSRTTWHLKAMIA</sequence>
<name>A0A3R7A6X0_APHAT</name>